<evidence type="ECO:0000256" key="2">
    <source>
        <dbReference type="ARBA" id="ARBA00022741"/>
    </source>
</evidence>
<dbReference type="EMBL" id="CP011454">
    <property type="protein sequence ID" value="AMW06626.1"/>
    <property type="molecule type" value="Genomic_DNA"/>
</dbReference>
<dbReference type="Pfam" id="PF01078">
    <property type="entry name" value="Mg_chelatase"/>
    <property type="match status" value="1"/>
</dbReference>
<dbReference type="InterPro" id="IPR001208">
    <property type="entry name" value="MCM_dom"/>
</dbReference>
<dbReference type="PANTHER" id="PTHR32039">
    <property type="entry name" value="MAGNESIUM-CHELATASE SUBUNIT CHLI"/>
    <property type="match status" value="1"/>
</dbReference>
<evidence type="ECO:0000256" key="3">
    <source>
        <dbReference type="ARBA" id="ARBA00022840"/>
    </source>
</evidence>
<accession>A0A143BNI8</accession>
<dbReference type="InterPro" id="IPR000523">
    <property type="entry name" value="Mg_chelatse_chII-like_cat_dom"/>
</dbReference>
<dbReference type="InterPro" id="IPR004482">
    <property type="entry name" value="Mg_chelat-rel"/>
</dbReference>
<dbReference type="STRING" id="1379270.GEMMAAP_06685"/>
<dbReference type="Gene3D" id="3.30.230.10">
    <property type="match status" value="1"/>
</dbReference>
<dbReference type="InterPro" id="IPR014721">
    <property type="entry name" value="Ribsml_uS5_D2-typ_fold_subgr"/>
</dbReference>
<dbReference type="CDD" id="cd00009">
    <property type="entry name" value="AAA"/>
    <property type="match status" value="1"/>
</dbReference>
<dbReference type="SUPFAM" id="SSF52540">
    <property type="entry name" value="P-loop containing nucleoside triphosphate hydrolases"/>
    <property type="match status" value="1"/>
</dbReference>
<evidence type="ECO:0000259" key="4">
    <source>
        <dbReference type="SMART" id="SM00382"/>
    </source>
</evidence>
<proteinExistence type="inferred from homology"/>
<name>A0A143BNI8_9BACT</name>
<dbReference type="NCBIfam" id="TIGR00368">
    <property type="entry name" value="YifB family Mg chelatase-like AAA ATPase"/>
    <property type="match status" value="1"/>
</dbReference>
<protein>
    <recommendedName>
        <fullName evidence="4">AAA+ ATPase domain-containing protein</fullName>
    </recommendedName>
</protein>
<dbReference type="Pfam" id="PF13541">
    <property type="entry name" value="ChlI"/>
    <property type="match status" value="1"/>
</dbReference>
<evidence type="ECO:0000256" key="1">
    <source>
        <dbReference type="ARBA" id="ARBA00006354"/>
    </source>
</evidence>
<keyword evidence="3" id="KW-0067">ATP-binding</keyword>
<dbReference type="SMART" id="SM00382">
    <property type="entry name" value="AAA"/>
    <property type="match status" value="1"/>
</dbReference>
<dbReference type="KEGG" id="gph:GEMMAAP_06685"/>
<dbReference type="Proteomes" id="UP000076404">
    <property type="component" value="Chromosome"/>
</dbReference>
<reference evidence="5 6" key="1">
    <citation type="journal article" date="2014" name="Proc. Natl. Acad. Sci. U.S.A.">
        <title>Functional type 2 photosynthetic reaction centers found in the rare bacterial phylum Gemmatimonadetes.</title>
        <authorList>
            <person name="Zeng Y."/>
            <person name="Feng F."/>
            <person name="Medova H."/>
            <person name="Dean J."/>
            <person name="Koblizek M."/>
        </authorList>
    </citation>
    <scope>NUCLEOTIDE SEQUENCE [LARGE SCALE GENOMIC DNA]</scope>
    <source>
        <strain evidence="5 6">AP64</strain>
    </source>
</reference>
<sequence>MLAAAPSAAVLGIDALDVLVEVHVANGLPQWTLVGLAATAVKESRDRVHAALANSGFSVPPRRVTVSLQPGDLPKTGTAYDLPIALALLAASGQLPPECLLDTCAVGELGLDGQLRAVRGVLAVARHVAATSNALLIVPPENLAEAMRVPNARATAPRTLGELVNALRDGTARADRPTRHVVAATHDVPDLSDVVGQEFAARALEIAAAGAHNLLLVGPPGAGKTMLARRLPGILPPLDEQEALEVLAIHSVAGLLGPADQQLLSHARPFRAPHHSISTAGLVGGGGWPRPGEVSLAHHGVLFLDELSLFPRHTLEALRQPLEDGSVVVARAARAMRFPSRFALVAASNPCPCGYAGCEDKPCRCSVADLERHRTRLSGPLADRIDLHVHVQRVPPAALAEHGAHAPAERLATVRERVLRARERQRARYAHTATAQAGTHAAMAGVNNASAPTRLIAPAARLEPAARALLVRAADKLSLSARSYHRVLRVARTIADLDDLEVVTSTHIGEALRFRPINSTHEEGASHGMLQAGVE</sequence>
<dbReference type="PANTHER" id="PTHR32039:SF7">
    <property type="entry name" value="COMPETENCE PROTEIN COMM"/>
    <property type="match status" value="1"/>
</dbReference>
<dbReference type="InterPro" id="IPR025158">
    <property type="entry name" value="Mg_chelat-rel_C"/>
</dbReference>
<keyword evidence="2" id="KW-0547">Nucleotide-binding</keyword>
<dbReference type="Gene3D" id="3.40.50.300">
    <property type="entry name" value="P-loop containing nucleotide triphosphate hydrolases"/>
    <property type="match status" value="1"/>
</dbReference>
<dbReference type="GO" id="GO:0003677">
    <property type="term" value="F:DNA binding"/>
    <property type="evidence" value="ECO:0007669"/>
    <property type="project" value="InterPro"/>
</dbReference>
<organism evidence="5 6">
    <name type="scientific">Gemmatimonas phototrophica</name>
    <dbReference type="NCBI Taxonomy" id="1379270"/>
    <lineage>
        <taxon>Bacteria</taxon>
        <taxon>Pseudomonadati</taxon>
        <taxon>Gemmatimonadota</taxon>
        <taxon>Gemmatimonadia</taxon>
        <taxon>Gemmatimonadales</taxon>
        <taxon>Gemmatimonadaceae</taxon>
        <taxon>Gemmatimonas</taxon>
    </lineage>
</organism>
<gene>
    <name evidence="5" type="ORF">GEMMAAP_06685</name>
</gene>
<evidence type="ECO:0000313" key="6">
    <source>
        <dbReference type="Proteomes" id="UP000076404"/>
    </source>
</evidence>
<dbReference type="RefSeq" id="WP_053334450.1">
    <property type="nucleotide sequence ID" value="NZ_CP011454.1"/>
</dbReference>
<dbReference type="InterPro" id="IPR045006">
    <property type="entry name" value="CHLI-like"/>
</dbReference>
<dbReference type="OrthoDB" id="9813147at2"/>
<dbReference type="PRINTS" id="PR01657">
    <property type="entry name" value="MCMFAMILY"/>
</dbReference>
<evidence type="ECO:0000313" key="5">
    <source>
        <dbReference type="EMBL" id="AMW06626.1"/>
    </source>
</evidence>
<keyword evidence="6" id="KW-1185">Reference proteome</keyword>
<dbReference type="InterPro" id="IPR020568">
    <property type="entry name" value="Ribosomal_Su5_D2-typ_SF"/>
</dbReference>
<dbReference type="GO" id="GO:0005524">
    <property type="term" value="F:ATP binding"/>
    <property type="evidence" value="ECO:0007669"/>
    <property type="project" value="UniProtKB-KW"/>
</dbReference>
<dbReference type="Pfam" id="PF13335">
    <property type="entry name" value="Mg_chelatase_C"/>
    <property type="match status" value="1"/>
</dbReference>
<dbReference type="SUPFAM" id="SSF54211">
    <property type="entry name" value="Ribosomal protein S5 domain 2-like"/>
    <property type="match status" value="1"/>
</dbReference>
<reference evidence="5 6" key="2">
    <citation type="journal article" date="2016" name="Environ. Microbiol. Rep.">
        <title>Metagenomic evidence for the presence of phototrophic Gemmatimonadetes bacteria in diverse environments.</title>
        <authorList>
            <person name="Zeng Y."/>
            <person name="Baumbach J."/>
            <person name="Barbosa E.G."/>
            <person name="Azevedo V."/>
            <person name="Zhang C."/>
            <person name="Koblizek M."/>
        </authorList>
    </citation>
    <scope>NUCLEOTIDE SEQUENCE [LARGE SCALE GENOMIC DNA]</scope>
    <source>
        <strain evidence="5 6">AP64</strain>
    </source>
</reference>
<dbReference type="AlphaFoldDB" id="A0A143BNI8"/>
<dbReference type="InterPro" id="IPR027417">
    <property type="entry name" value="P-loop_NTPase"/>
</dbReference>
<feature type="domain" description="AAA+ ATPase" evidence="4">
    <location>
        <begin position="210"/>
        <end position="395"/>
    </location>
</feature>
<dbReference type="InterPro" id="IPR003593">
    <property type="entry name" value="AAA+_ATPase"/>
</dbReference>
<comment type="similarity">
    <text evidence="1">Belongs to the Mg-chelatase subunits D/I family. ComM subfamily.</text>
</comment>
<dbReference type="eggNOG" id="COG0606">
    <property type="taxonomic scope" value="Bacteria"/>
</dbReference>